<dbReference type="InterPro" id="IPR036907">
    <property type="entry name" value="5'-Nucleotdase_C_sf"/>
</dbReference>
<feature type="domain" description="5'-Nucleotidase C-terminal" evidence="2">
    <location>
        <begin position="314"/>
        <end position="461"/>
    </location>
</feature>
<reference evidence="3 4" key="1">
    <citation type="journal article" date="2014" name="PLoS Genet.">
        <title>Phylogenetically driven sequencing of extremely halophilic archaea reveals strategies for static and dynamic osmo-response.</title>
        <authorList>
            <person name="Becker E.A."/>
            <person name="Seitzer P.M."/>
            <person name="Tritt A."/>
            <person name="Larsen D."/>
            <person name="Krusor M."/>
            <person name="Yao A.I."/>
            <person name="Wu D."/>
            <person name="Madern D."/>
            <person name="Eisen J.A."/>
            <person name="Darling A.E."/>
            <person name="Facciotti M.T."/>
        </authorList>
    </citation>
    <scope>NUCLEOTIDE SEQUENCE [LARGE SCALE GENOMIC DNA]</scope>
    <source>
        <strain evidence="3 4">ATCC BAA-1513</strain>
    </source>
</reference>
<dbReference type="InterPro" id="IPR008334">
    <property type="entry name" value="5'-Nucleotdase_C"/>
</dbReference>
<comment type="caution">
    <text evidence="3">The sequence shown here is derived from an EMBL/GenBank/DDBJ whole genome shotgun (WGS) entry which is preliminary data.</text>
</comment>
<feature type="region of interest" description="Disordered" evidence="1">
    <location>
        <begin position="617"/>
        <end position="643"/>
    </location>
</feature>
<proteinExistence type="predicted"/>
<feature type="region of interest" description="Disordered" evidence="1">
    <location>
        <begin position="74"/>
        <end position="94"/>
    </location>
</feature>
<dbReference type="GO" id="GO:0009166">
    <property type="term" value="P:nucleotide catabolic process"/>
    <property type="evidence" value="ECO:0007669"/>
    <property type="project" value="InterPro"/>
</dbReference>
<dbReference type="PATRIC" id="fig|1230453.4.peg.1425"/>
<dbReference type="InterPro" id="IPR029052">
    <property type="entry name" value="Metallo-depent_PP-like"/>
</dbReference>
<dbReference type="InterPro" id="IPR006179">
    <property type="entry name" value="5_nucleotidase/apyrase"/>
</dbReference>
<gene>
    <name evidence="3" type="ORF">C453_07373</name>
</gene>
<evidence type="ECO:0000313" key="4">
    <source>
        <dbReference type="Proteomes" id="UP000011612"/>
    </source>
</evidence>
<dbReference type="PANTHER" id="PTHR11575:SF24">
    <property type="entry name" value="5'-NUCLEOTIDASE"/>
    <property type="match status" value="1"/>
</dbReference>
<dbReference type="Pfam" id="PF02872">
    <property type="entry name" value="5_nucleotid_C"/>
    <property type="match status" value="1"/>
</dbReference>
<dbReference type="SUPFAM" id="SSF55816">
    <property type="entry name" value="5'-nucleotidase (syn. UDP-sugar hydrolase), C-terminal domain"/>
    <property type="match status" value="1"/>
</dbReference>
<protein>
    <submittedName>
        <fullName evidence="3">UDP-sugar hydrolase / 5'-nucleotidase</fullName>
    </submittedName>
</protein>
<dbReference type="PANTHER" id="PTHR11575">
    <property type="entry name" value="5'-NUCLEOTIDASE-RELATED"/>
    <property type="match status" value="1"/>
</dbReference>
<dbReference type="Gene3D" id="3.90.780.10">
    <property type="entry name" value="5'-Nucleotidase, C-terminal domain"/>
    <property type="match status" value="1"/>
</dbReference>
<evidence type="ECO:0000259" key="2">
    <source>
        <dbReference type="Pfam" id="PF02872"/>
    </source>
</evidence>
<keyword evidence="3" id="KW-0378">Hydrolase</keyword>
<dbReference type="AlphaFoldDB" id="M0HPE2"/>
<dbReference type="GO" id="GO:0016787">
    <property type="term" value="F:hydrolase activity"/>
    <property type="evidence" value="ECO:0007669"/>
    <property type="project" value="UniProtKB-KW"/>
</dbReference>
<accession>M0HPE2</accession>
<dbReference type="RefSeq" id="WP_008323605.1">
    <property type="nucleotide sequence ID" value="NZ_AOLK01000015.1"/>
</dbReference>
<dbReference type="SUPFAM" id="SSF56300">
    <property type="entry name" value="Metallo-dependent phosphatases"/>
    <property type="match status" value="1"/>
</dbReference>
<keyword evidence="4" id="KW-1185">Reference proteome</keyword>
<evidence type="ECO:0000256" key="1">
    <source>
        <dbReference type="SAM" id="MobiDB-lite"/>
    </source>
</evidence>
<dbReference type="PRINTS" id="PR01607">
    <property type="entry name" value="APYRASEFAMLY"/>
</dbReference>
<organism evidence="3 4">
    <name type="scientific">Haloferax elongans ATCC BAA-1513</name>
    <dbReference type="NCBI Taxonomy" id="1230453"/>
    <lineage>
        <taxon>Archaea</taxon>
        <taxon>Methanobacteriati</taxon>
        <taxon>Methanobacteriota</taxon>
        <taxon>Stenosarchaea group</taxon>
        <taxon>Halobacteria</taxon>
        <taxon>Halobacteriales</taxon>
        <taxon>Haloferacaceae</taxon>
        <taxon>Haloferax</taxon>
    </lineage>
</organism>
<sequence length="643" mass="68184">MATTSPAAALTAGPAGTNAGPTAPADVDSNATTNATNATTLTVLTYNDVQTAASNPTRMGRLVGVVNDRRQAHDNPTVVVGGGDQVSPSSFSPTSQWRVPVDVLNTLGPDAEVVGNHDLDYGFGAVENYSAASEFPWLVANVVHEDGSGIPGTKNYTIVERDGVRVGIVGLVDDAIKSKTAVDFDEQGYRVADFSRVGSRVATKLKDEKNVDVVVAAAHIGVPESKELARNTDNIDLIVTGDDEVAYAPKTVDGTTIVEAEARGAYVGEVNLSVTDDDVSLASGRLVTVGENSSVNQTAETIVSDARSAQLGEVVGRTNTTLDSRFTSNYKDETAWGNLITDAFRNQTGSDVAVTNAGGIRGDFVIDRGNVTYDDVYTSLPFGNYLVTKRMTGEQLRELLASQVSTTDDNYGAQAQLQVSGVSYEYVPSENASPVVRDVYVNGEQLDEDAHYNVTVNSYMAGWAFEDRYGWSMAELPTTSEDYTLYGTVVAQYIDANSPVAPEDTNRIRRVDSHLGNVTVANPPAHAAKETVTVRKAVSSDIDGVNASSVVLQNATTGALDAESATVEDGELVVTFDQDEFRRLSDDSQELELYAGYDSPVYGDGYFQHAVANVDVNVPPGQDDSHPDGQPGSGNGDPPICTV</sequence>
<evidence type="ECO:0000313" key="3">
    <source>
        <dbReference type="EMBL" id="ELZ85618.1"/>
    </source>
</evidence>
<dbReference type="Proteomes" id="UP000011612">
    <property type="component" value="Unassembled WGS sequence"/>
</dbReference>
<dbReference type="STRING" id="1230453.C453_07373"/>
<feature type="region of interest" description="Disordered" evidence="1">
    <location>
        <begin position="1"/>
        <end position="31"/>
    </location>
</feature>
<dbReference type="OrthoDB" id="21342at2157"/>
<dbReference type="EMBL" id="AOLK01000015">
    <property type="protein sequence ID" value="ELZ85618.1"/>
    <property type="molecule type" value="Genomic_DNA"/>
</dbReference>
<name>M0HPE2_HALEO</name>
<dbReference type="Gene3D" id="3.60.21.10">
    <property type="match status" value="1"/>
</dbReference>